<dbReference type="Proteomes" id="UP000193200">
    <property type="component" value="Unassembled WGS sequence"/>
</dbReference>
<evidence type="ECO:0000256" key="1">
    <source>
        <dbReference type="SAM" id="SignalP"/>
    </source>
</evidence>
<dbReference type="AlphaFoldDB" id="A0A1Y5U0N9"/>
<feature type="chain" id="PRO_5010998082" evidence="1">
    <location>
        <begin position="31"/>
        <end position="165"/>
    </location>
</feature>
<organism evidence="2 3">
    <name type="scientific">Oceanibacterium hippocampi</name>
    <dbReference type="NCBI Taxonomy" id="745714"/>
    <lineage>
        <taxon>Bacteria</taxon>
        <taxon>Pseudomonadati</taxon>
        <taxon>Pseudomonadota</taxon>
        <taxon>Alphaproteobacteria</taxon>
        <taxon>Sneathiellales</taxon>
        <taxon>Sneathiellaceae</taxon>
        <taxon>Oceanibacterium</taxon>
    </lineage>
</organism>
<reference evidence="2 3" key="1">
    <citation type="submission" date="2017-03" db="EMBL/GenBank/DDBJ databases">
        <authorList>
            <person name="Afonso C.L."/>
            <person name="Miller P.J."/>
            <person name="Scott M.A."/>
            <person name="Spackman E."/>
            <person name="Goraichik I."/>
            <person name="Dimitrov K.M."/>
            <person name="Suarez D.L."/>
            <person name="Swayne D.E."/>
        </authorList>
    </citation>
    <scope>NUCLEOTIDE SEQUENCE [LARGE SCALE GENOMIC DNA]</scope>
    <source>
        <strain evidence="2 3">CECT 7691</strain>
    </source>
</reference>
<evidence type="ECO:0000313" key="2">
    <source>
        <dbReference type="EMBL" id="SLN77851.1"/>
    </source>
</evidence>
<name>A0A1Y5U0N9_9PROT</name>
<dbReference type="RefSeq" id="WP_085885892.1">
    <property type="nucleotide sequence ID" value="NZ_FWFR01000011.1"/>
</dbReference>
<evidence type="ECO:0000313" key="3">
    <source>
        <dbReference type="Proteomes" id="UP000193200"/>
    </source>
</evidence>
<dbReference type="EMBL" id="FWFR01000011">
    <property type="protein sequence ID" value="SLN77851.1"/>
    <property type="molecule type" value="Genomic_DNA"/>
</dbReference>
<dbReference type="InParanoid" id="A0A1Y5U0N9"/>
<feature type="signal peptide" evidence="1">
    <location>
        <begin position="1"/>
        <end position="30"/>
    </location>
</feature>
<sequence>MTVVAFLRSYLRLSPLLLCLLLLAACESSAARRAKQFVGLPPTFAEAALNQFRAQYLTERPLYDANAAAFLRADAPGKVCDLPQEVAATLAETGYRAAIFDQNPRSRDIIRSYNQQETSAIYDQVTLKVIEGDCSGGQPNGPVTLFMSYIRIAHAPLRPPLGRRG</sequence>
<dbReference type="OrthoDB" id="9976827at2"/>
<proteinExistence type="predicted"/>
<protein>
    <submittedName>
        <fullName evidence="2">Uncharacterized protein</fullName>
    </submittedName>
</protein>
<keyword evidence="1" id="KW-0732">Signal</keyword>
<accession>A0A1Y5U0N9</accession>
<keyword evidence="3" id="KW-1185">Reference proteome</keyword>
<gene>
    <name evidence="2" type="ORF">OCH7691_04569</name>
</gene>